<protein>
    <submittedName>
        <fullName evidence="2">Uncharacterized protein</fullName>
    </submittedName>
</protein>
<reference evidence="2 3" key="1">
    <citation type="journal article" date="2023" name="Hortic Res">
        <title>Pangenome of water caltrop reveals structural variations and asymmetric subgenome divergence after allopolyploidization.</title>
        <authorList>
            <person name="Zhang X."/>
            <person name="Chen Y."/>
            <person name="Wang L."/>
            <person name="Yuan Y."/>
            <person name="Fang M."/>
            <person name="Shi L."/>
            <person name="Lu R."/>
            <person name="Comes H.P."/>
            <person name="Ma Y."/>
            <person name="Chen Y."/>
            <person name="Huang G."/>
            <person name="Zhou Y."/>
            <person name="Zheng Z."/>
            <person name="Qiu Y."/>
        </authorList>
    </citation>
    <scope>NUCLEOTIDE SEQUENCE [LARGE SCALE GENOMIC DNA]</scope>
    <source>
        <strain evidence="2">F231</strain>
    </source>
</reference>
<name>A0AAN7QYX4_TRANT</name>
<keyword evidence="3" id="KW-1185">Reference proteome</keyword>
<dbReference type="AlphaFoldDB" id="A0AAN7QYX4"/>
<dbReference type="EMBL" id="JAXQNO010000013">
    <property type="protein sequence ID" value="KAK4785044.1"/>
    <property type="molecule type" value="Genomic_DNA"/>
</dbReference>
<dbReference type="Proteomes" id="UP001346149">
    <property type="component" value="Unassembled WGS sequence"/>
</dbReference>
<gene>
    <name evidence="2" type="ORF">SAY86_001733</name>
</gene>
<comment type="caution">
    <text evidence="2">The sequence shown here is derived from an EMBL/GenBank/DDBJ whole genome shotgun (WGS) entry which is preliminary data.</text>
</comment>
<evidence type="ECO:0000256" key="1">
    <source>
        <dbReference type="SAM" id="MobiDB-lite"/>
    </source>
</evidence>
<feature type="region of interest" description="Disordered" evidence="1">
    <location>
        <begin position="187"/>
        <end position="215"/>
    </location>
</feature>
<sequence length="215" mass="24285">MLVRLRMRRESRWKEPRRVGREKQSLEGTNSTRLVHMQRGGFHFERSSMILARILQITCHGIRYVCNLPAFDSQQPINQGLDLIGDSLLFVAHVNQAQLRAKWAVKAQLKVNCSQVVHSSPFDSEVGHQAQLRVKWAIQAQLRVKWAIQNQFESEVGHSSPVESQVGHISPVERPVGHIIPVESHLGHPSPIESHMGHSRPIQSHVGHSGPIESQ</sequence>
<evidence type="ECO:0000313" key="2">
    <source>
        <dbReference type="EMBL" id="KAK4785044.1"/>
    </source>
</evidence>
<evidence type="ECO:0000313" key="3">
    <source>
        <dbReference type="Proteomes" id="UP001346149"/>
    </source>
</evidence>
<proteinExistence type="predicted"/>
<organism evidence="2 3">
    <name type="scientific">Trapa natans</name>
    <name type="common">Water chestnut</name>
    <dbReference type="NCBI Taxonomy" id="22666"/>
    <lineage>
        <taxon>Eukaryota</taxon>
        <taxon>Viridiplantae</taxon>
        <taxon>Streptophyta</taxon>
        <taxon>Embryophyta</taxon>
        <taxon>Tracheophyta</taxon>
        <taxon>Spermatophyta</taxon>
        <taxon>Magnoliopsida</taxon>
        <taxon>eudicotyledons</taxon>
        <taxon>Gunneridae</taxon>
        <taxon>Pentapetalae</taxon>
        <taxon>rosids</taxon>
        <taxon>malvids</taxon>
        <taxon>Myrtales</taxon>
        <taxon>Lythraceae</taxon>
        <taxon>Trapa</taxon>
    </lineage>
</organism>
<accession>A0AAN7QYX4</accession>